<keyword evidence="1" id="KW-0472">Membrane</keyword>
<feature type="transmembrane region" description="Helical" evidence="1">
    <location>
        <begin position="54"/>
        <end position="77"/>
    </location>
</feature>
<keyword evidence="3" id="KW-1185">Reference proteome</keyword>
<comment type="caution">
    <text evidence="2">The sequence shown here is derived from an EMBL/GenBank/DDBJ whole genome shotgun (WGS) entry which is preliminary data.</text>
</comment>
<reference evidence="2 3" key="1">
    <citation type="journal article" date="2020" name="Mol. Biol. Evol.">
        <title>Distinct Expression and Methylation Patterns for Genes with Different Fates following a Single Whole-Genome Duplication in Flowering Plants.</title>
        <authorList>
            <person name="Shi T."/>
            <person name="Rahmani R.S."/>
            <person name="Gugger P.F."/>
            <person name="Wang M."/>
            <person name="Li H."/>
            <person name="Zhang Y."/>
            <person name="Li Z."/>
            <person name="Wang Q."/>
            <person name="Van de Peer Y."/>
            <person name="Marchal K."/>
            <person name="Chen J."/>
        </authorList>
    </citation>
    <scope>NUCLEOTIDE SEQUENCE [LARGE SCALE GENOMIC DNA]</scope>
    <source>
        <tissue evidence="2">Leaf</tissue>
    </source>
</reference>
<evidence type="ECO:0000313" key="2">
    <source>
        <dbReference type="EMBL" id="DAD35448.1"/>
    </source>
</evidence>
<proteinExistence type="predicted"/>
<keyword evidence="1" id="KW-1133">Transmembrane helix</keyword>
<sequence>MNSKIPNYIDGVQIQKTDAKPFWRTKKNKKERGKMLFPFTGLFTESRRKTEESILGPGGGIGIGCGVGVGFGVVGGIGYGGWPWSHLHMVFGVGMGCGVGVGFGYGQGLGLGFTLESLKSYLSTESPRDPNKRIIIQI</sequence>
<gene>
    <name evidence="2" type="ORF">HUJ06_006088</name>
</gene>
<dbReference type="PANTHER" id="PTHR34201:SF6">
    <property type="entry name" value="GLYCINE-RICH PROTEIN"/>
    <property type="match status" value="1"/>
</dbReference>
<feature type="transmembrane region" description="Helical" evidence="1">
    <location>
        <begin position="89"/>
        <end position="113"/>
    </location>
</feature>
<accession>A0A822Z1S5</accession>
<protein>
    <submittedName>
        <fullName evidence="2">Uncharacterized protein</fullName>
    </submittedName>
</protein>
<dbReference type="Proteomes" id="UP000607653">
    <property type="component" value="Unassembled WGS sequence"/>
</dbReference>
<name>A0A822Z1S5_NELNU</name>
<dbReference type="InterPro" id="IPR053288">
    <property type="entry name" value="TGD_Bridge_Protein"/>
</dbReference>
<dbReference type="PANTHER" id="PTHR34201">
    <property type="entry name" value="GLYCINE-RICH PROTEIN"/>
    <property type="match status" value="1"/>
</dbReference>
<keyword evidence="1" id="KW-0812">Transmembrane</keyword>
<evidence type="ECO:0000256" key="1">
    <source>
        <dbReference type="SAM" id="Phobius"/>
    </source>
</evidence>
<dbReference type="EMBL" id="DUZY01000004">
    <property type="protein sequence ID" value="DAD35448.1"/>
    <property type="molecule type" value="Genomic_DNA"/>
</dbReference>
<evidence type="ECO:0000313" key="3">
    <source>
        <dbReference type="Proteomes" id="UP000607653"/>
    </source>
</evidence>
<organism evidence="2 3">
    <name type="scientific">Nelumbo nucifera</name>
    <name type="common">Sacred lotus</name>
    <dbReference type="NCBI Taxonomy" id="4432"/>
    <lineage>
        <taxon>Eukaryota</taxon>
        <taxon>Viridiplantae</taxon>
        <taxon>Streptophyta</taxon>
        <taxon>Embryophyta</taxon>
        <taxon>Tracheophyta</taxon>
        <taxon>Spermatophyta</taxon>
        <taxon>Magnoliopsida</taxon>
        <taxon>Proteales</taxon>
        <taxon>Nelumbonaceae</taxon>
        <taxon>Nelumbo</taxon>
    </lineage>
</organism>
<dbReference type="AlphaFoldDB" id="A0A822Z1S5"/>